<organism evidence="4 5">
    <name type="scientific">Anaeramoeba ignava</name>
    <name type="common">Anaerobic marine amoeba</name>
    <dbReference type="NCBI Taxonomy" id="1746090"/>
    <lineage>
        <taxon>Eukaryota</taxon>
        <taxon>Metamonada</taxon>
        <taxon>Anaeramoebidae</taxon>
        <taxon>Anaeramoeba</taxon>
    </lineage>
</organism>
<dbReference type="AlphaFoldDB" id="A0A9Q0LZW7"/>
<dbReference type="OMA" id="RLHCKVD"/>
<dbReference type="Pfam" id="PF01399">
    <property type="entry name" value="PCI"/>
    <property type="match status" value="1"/>
</dbReference>
<dbReference type="FunFam" id="1.25.40.570:FF:000005">
    <property type="entry name" value="26S proteasome regulatory subunit N7"/>
    <property type="match status" value="1"/>
</dbReference>
<dbReference type="InterPro" id="IPR011990">
    <property type="entry name" value="TPR-like_helical_dom_sf"/>
</dbReference>
<dbReference type="Pfam" id="PF21154">
    <property type="entry name" value="RPN7_PSMD6_C"/>
    <property type="match status" value="1"/>
</dbReference>
<dbReference type="GO" id="GO:0043161">
    <property type="term" value="P:proteasome-mediated ubiquitin-dependent protein catabolic process"/>
    <property type="evidence" value="ECO:0007669"/>
    <property type="project" value="TreeGrafter"/>
</dbReference>
<keyword evidence="1 4" id="KW-0647">Proteasome</keyword>
<dbReference type="Proteomes" id="UP001149090">
    <property type="component" value="Unassembled WGS sequence"/>
</dbReference>
<dbReference type="PANTHER" id="PTHR14145">
    <property type="entry name" value="26S PROTESOME SUBUNIT 6"/>
    <property type="match status" value="1"/>
</dbReference>
<reference evidence="4" key="1">
    <citation type="submission" date="2022-10" db="EMBL/GenBank/DDBJ databases">
        <title>Novel sulphate-reducing endosymbionts in the free-living metamonad Anaeramoeba.</title>
        <authorList>
            <person name="Jerlstrom-Hultqvist J."/>
            <person name="Cepicka I."/>
            <person name="Gallot-Lavallee L."/>
            <person name="Salas-Leiva D."/>
            <person name="Curtis B.A."/>
            <person name="Zahonova K."/>
            <person name="Pipaliya S."/>
            <person name="Dacks J."/>
            <person name="Roger A.J."/>
        </authorList>
    </citation>
    <scope>NUCLEOTIDE SEQUENCE</scope>
    <source>
        <strain evidence="4">BMAN</strain>
    </source>
</reference>
<dbReference type="PANTHER" id="PTHR14145:SF1">
    <property type="entry name" value="26S PROTEASOME NON-ATPASE REGULATORY SUBUNIT 6"/>
    <property type="match status" value="1"/>
</dbReference>
<evidence type="ECO:0000313" key="4">
    <source>
        <dbReference type="EMBL" id="KAJ5080345.1"/>
    </source>
</evidence>
<dbReference type="SMART" id="SM00088">
    <property type="entry name" value="PINT"/>
    <property type="match status" value="1"/>
</dbReference>
<name>A0A9Q0LZW7_ANAIG</name>
<gene>
    <name evidence="4" type="ORF">M0811_03830</name>
</gene>
<dbReference type="Gene3D" id="1.25.40.570">
    <property type="match status" value="1"/>
</dbReference>
<dbReference type="Pfam" id="PF10602">
    <property type="entry name" value="RPN7"/>
    <property type="match status" value="1"/>
</dbReference>
<dbReference type="InterPro" id="IPR049549">
    <property type="entry name" value="RPN7_PSMD6_C"/>
</dbReference>
<dbReference type="OrthoDB" id="1452at2759"/>
<protein>
    <submittedName>
        <fullName evidence="4">26s proteasome non-atpase regulatory subunit 6</fullName>
    </submittedName>
</protein>
<feature type="coiled-coil region" evidence="2">
    <location>
        <begin position="68"/>
        <end position="102"/>
    </location>
</feature>
<evidence type="ECO:0000313" key="5">
    <source>
        <dbReference type="Proteomes" id="UP001149090"/>
    </source>
</evidence>
<evidence type="ECO:0000256" key="2">
    <source>
        <dbReference type="SAM" id="Coils"/>
    </source>
</evidence>
<evidence type="ECO:0000256" key="1">
    <source>
        <dbReference type="ARBA" id="ARBA00022942"/>
    </source>
</evidence>
<dbReference type="GO" id="GO:0000502">
    <property type="term" value="C:proteasome complex"/>
    <property type="evidence" value="ECO:0007669"/>
    <property type="project" value="UniProtKB-KW"/>
</dbReference>
<accession>A0A9Q0LZW7</accession>
<keyword evidence="5" id="KW-1185">Reference proteome</keyword>
<dbReference type="InterPro" id="IPR036390">
    <property type="entry name" value="WH_DNA-bd_sf"/>
</dbReference>
<comment type="caution">
    <text evidence="4">The sequence shown here is derived from an EMBL/GenBank/DDBJ whole genome shotgun (WGS) entry which is preliminary data.</text>
</comment>
<dbReference type="InterPro" id="IPR045135">
    <property type="entry name" value="Rpn7_N"/>
</dbReference>
<evidence type="ECO:0000259" key="3">
    <source>
        <dbReference type="PROSITE" id="PS50250"/>
    </source>
</evidence>
<dbReference type="EMBL" id="JAPDFW010000011">
    <property type="protein sequence ID" value="KAJ5080345.1"/>
    <property type="molecule type" value="Genomic_DNA"/>
</dbReference>
<dbReference type="InterPro" id="IPR019585">
    <property type="entry name" value="Rpn7/CSN1"/>
</dbReference>
<proteinExistence type="predicted"/>
<dbReference type="InterPro" id="IPR000717">
    <property type="entry name" value="PCI_dom"/>
</dbReference>
<keyword evidence="2" id="KW-0175">Coiled coil</keyword>
<dbReference type="SUPFAM" id="SSF48452">
    <property type="entry name" value="TPR-like"/>
    <property type="match status" value="1"/>
</dbReference>
<dbReference type="PROSITE" id="PS50250">
    <property type="entry name" value="PCI"/>
    <property type="match status" value="1"/>
</dbReference>
<sequence length="390" mass="45921">MQEKEQEHPFYPDLELPSLKFLLTLKPEIYEEKEKEKTKEKLIEKIENNSMVPYYLNLCKTFKWNVDEKFVEKMKKSNEEELKKLENKIQEAKEQEGEIEIREACFQKANFYARIGDKENALIAFKEAIEKAVSIPQKMEVILTQVRIGFFFNDRELTERNLEIGRMLLEECNDWELKNRFKVYEGYYAIIIRNFQKAGELLLSSIATFTATELFDYTKFVYYTVLMNIITLQRVELKKKVIDSPEILSAIRDVPHLFELLNSLYNCSYQEFLTELVEITYGLKLDRILYVHGPYFCREMRIIGYSQFLESYKSVTINSMAESLGLSPQFLDKELSRFIASGRIPAKIDKVGGVIETIRPDKRNAGYRNVIKQGDPILNRIQKLSRIFTN</sequence>
<dbReference type="SUPFAM" id="SSF46785">
    <property type="entry name" value="Winged helix' DNA-binding domain"/>
    <property type="match status" value="1"/>
</dbReference>
<feature type="domain" description="PCI" evidence="3">
    <location>
        <begin position="194"/>
        <end position="362"/>
    </location>
</feature>